<dbReference type="PIRSF" id="PIRSF005690">
    <property type="entry name" value="GerBA"/>
    <property type="match status" value="1"/>
</dbReference>
<gene>
    <name evidence="4" type="ORF">J2TS6_24540</name>
</gene>
<dbReference type="GO" id="GO:0009847">
    <property type="term" value="P:spore germination"/>
    <property type="evidence" value="ECO:0007669"/>
    <property type="project" value="InterPro"/>
</dbReference>
<evidence type="ECO:0000313" key="5">
    <source>
        <dbReference type="Proteomes" id="UP000679779"/>
    </source>
</evidence>
<evidence type="ECO:0000256" key="3">
    <source>
        <dbReference type="SAM" id="Phobius"/>
    </source>
</evidence>
<comment type="similarity">
    <text evidence="1">Belongs to the GerABKA family.</text>
</comment>
<sequence>MKKTPQQSENKQQDLPLSLDNLKGIFQDCDDIVFRPLEMDDVRGTFIFFKDMIADQALSEIQKVIFNFLLEGSAKPESSTQLLKALNSRFVTGKIAQSNETSSIINDILEGNAVLLLEGMDSAFVFQTADTSGRSIEEPPTDQVVRGPREGFVEQLDTNIKLIRRKISSPSLKVQYLTLGKQTKTRLALVYVREIANDGIVEEVRRRIMRIEIDSVLGSNYIEEMIGDAPYSPFPTIYNAERPDRICGDLLEGKVAILVDGTPFALTAPALFVEFFQSNEDYYDSFYSASIIRLVRIFGALIALLLPAFYVAVSTIHQDLIPTPFLIHIAGFRADLPFPIVVEAIFMQITFEVVREAGLRMPKAIGSAVTIVGTLVIGEAAVQAGIIGSLMVIIVALTALTTFVLPNYKFMQVFRFGNIPMLILASLFGLMGIIVGLMFILAHLCSIRSFGVPYLSPIAPVSKGWKDVFIRAPWWSLENRNPVLSEKNVRRGHLKPPLPPKK</sequence>
<dbReference type="InterPro" id="IPR050768">
    <property type="entry name" value="UPF0353/GerABKA_families"/>
</dbReference>
<dbReference type="GO" id="GO:0016020">
    <property type="term" value="C:membrane"/>
    <property type="evidence" value="ECO:0007669"/>
    <property type="project" value="InterPro"/>
</dbReference>
<protein>
    <submittedName>
        <fullName evidence="4">Spore germination protein</fullName>
    </submittedName>
</protein>
<keyword evidence="2 3" id="KW-0472">Membrane</keyword>
<feature type="transmembrane region" description="Helical" evidence="3">
    <location>
        <begin position="294"/>
        <end position="316"/>
    </location>
</feature>
<evidence type="ECO:0000256" key="2">
    <source>
        <dbReference type="ARBA" id="ARBA00023136"/>
    </source>
</evidence>
<keyword evidence="5" id="KW-1185">Reference proteome</keyword>
<accession>A0A919XH76</accession>
<dbReference type="RefSeq" id="WP_160043301.1">
    <property type="nucleotide sequence ID" value="NZ_BORQ01000003.1"/>
</dbReference>
<proteinExistence type="inferred from homology"/>
<reference evidence="4" key="1">
    <citation type="submission" date="2021-03" db="EMBL/GenBank/DDBJ databases">
        <title>Antimicrobial resistance genes in bacteria isolated from Japanese honey, and their potential for conferring macrolide and lincosamide resistance in the American foulbrood pathogen Paenibacillus larvae.</title>
        <authorList>
            <person name="Okamoto M."/>
            <person name="Kumagai M."/>
            <person name="Kanamori H."/>
            <person name="Takamatsu D."/>
        </authorList>
    </citation>
    <scope>NUCLEOTIDE SEQUENCE</scope>
    <source>
        <strain evidence="4">J2TS6</strain>
    </source>
</reference>
<keyword evidence="3" id="KW-1133">Transmembrane helix</keyword>
<evidence type="ECO:0000256" key="1">
    <source>
        <dbReference type="ARBA" id="ARBA00005278"/>
    </source>
</evidence>
<comment type="caution">
    <text evidence="4">The sequence shown here is derived from an EMBL/GenBank/DDBJ whole genome shotgun (WGS) entry which is preliminary data.</text>
</comment>
<dbReference type="InterPro" id="IPR004995">
    <property type="entry name" value="Spore_Ger"/>
</dbReference>
<dbReference type="Proteomes" id="UP000679779">
    <property type="component" value="Unassembled WGS sequence"/>
</dbReference>
<dbReference type="PANTHER" id="PTHR22550">
    <property type="entry name" value="SPORE GERMINATION PROTEIN"/>
    <property type="match status" value="1"/>
</dbReference>
<dbReference type="AlphaFoldDB" id="A0A919XH76"/>
<organism evidence="4 5">
    <name type="scientific">Paenibacillus albilobatus</name>
    <dbReference type="NCBI Taxonomy" id="2716884"/>
    <lineage>
        <taxon>Bacteria</taxon>
        <taxon>Bacillati</taxon>
        <taxon>Bacillota</taxon>
        <taxon>Bacilli</taxon>
        <taxon>Bacillales</taxon>
        <taxon>Paenibacillaceae</taxon>
        <taxon>Paenibacillus</taxon>
    </lineage>
</organism>
<name>A0A919XH76_9BACL</name>
<dbReference type="EMBL" id="BORQ01000003">
    <property type="protein sequence ID" value="GIO31313.1"/>
    <property type="molecule type" value="Genomic_DNA"/>
</dbReference>
<feature type="transmembrane region" description="Helical" evidence="3">
    <location>
        <begin position="417"/>
        <end position="442"/>
    </location>
</feature>
<evidence type="ECO:0000313" key="4">
    <source>
        <dbReference type="EMBL" id="GIO31313.1"/>
    </source>
</evidence>
<dbReference type="PANTHER" id="PTHR22550:SF5">
    <property type="entry name" value="LEUCINE ZIPPER PROTEIN 4"/>
    <property type="match status" value="1"/>
</dbReference>
<dbReference type="Pfam" id="PF03323">
    <property type="entry name" value="GerA"/>
    <property type="match status" value="1"/>
</dbReference>
<feature type="transmembrane region" description="Helical" evidence="3">
    <location>
        <begin position="384"/>
        <end position="405"/>
    </location>
</feature>
<keyword evidence="3" id="KW-0812">Transmembrane</keyword>